<dbReference type="Gene3D" id="3.40.50.11900">
    <property type="match status" value="1"/>
</dbReference>
<feature type="domain" description="DUF2229" evidence="1">
    <location>
        <begin position="2"/>
        <end position="74"/>
    </location>
</feature>
<protein>
    <submittedName>
        <fullName evidence="2">CoA-substrate-specific enzyme activase</fullName>
    </submittedName>
</protein>
<feature type="non-terminal residue" evidence="2">
    <location>
        <position position="1"/>
    </location>
</feature>
<gene>
    <name evidence="2" type="ORF">OBE_01323</name>
</gene>
<dbReference type="Pfam" id="PF09989">
    <property type="entry name" value="DUF2229"/>
    <property type="match status" value="1"/>
</dbReference>
<comment type="caution">
    <text evidence="2">The sequence shown here is derived from an EMBL/GenBank/DDBJ whole genome shotgun (WGS) entry which is preliminary data.</text>
</comment>
<feature type="non-terminal residue" evidence="2">
    <location>
        <position position="226"/>
    </location>
</feature>
<name>K1U025_9ZZZZ</name>
<sequence length="226" mass="25597">AQAVYAAEIKKQGWEILKNEETEAQKTNGDKILKPNKGLTILLAGRPYHTDPLIQHKLSEMIANLGVNVISEDIARGNLFADFKEFNLENLAAERNEAALASQDNNEAYNCQPETYLVKQWAYMNRILKAAQWAAEQGDEVHFVQMTSFGCGPDSFIQDEIRDIMKRHNKPFTLLKIDDVSNIGSLKLRVRSLIESLKGVKEVKSEERRVKNSTAEEIQHSTLNIQ</sequence>
<reference evidence="2" key="1">
    <citation type="journal article" date="2013" name="Environ. Microbiol.">
        <title>Microbiota from the distal guts of lean and obese adolescents exhibit partial functional redundancy besides clear differences in community structure.</title>
        <authorList>
            <person name="Ferrer M."/>
            <person name="Ruiz A."/>
            <person name="Lanza F."/>
            <person name="Haange S.B."/>
            <person name="Oberbach A."/>
            <person name="Till H."/>
            <person name="Bargiela R."/>
            <person name="Campoy C."/>
            <person name="Segura M.T."/>
            <person name="Richter M."/>
            <person name="von Bergen M."/>
            <person name="Seifert J."/>
            <person name="Suarez A."/>
        </authorList>
    </citation>
    <scope>NUCLEOTIDE SEQUENCE</scope>
</reference>
<dbReference type="PANTHER" id="PTHR32329:SF4">
    <property type="entry name" value="ACTIVATOR OF 2-HYDROXYACYL-COA DEHYDRATASE"/>
    <property type="match status" value="1"/>
</dbReference>
<dbReference type="InterPro" id="IPR018709">
    <property type="entry name" value="CoA_activase_DUF2229"/>
</dbReference>
<organism evidence="2">
    <name type="scientific">human gut metagenome</name>
    <dbReference type="NCBI Taxonomy" id="408170"/>
    <lineage>
        <taxon>unclassified sequences</taxon>
        <taxon>metagenomes</taxon>
        <taxon>organismal metagenomes</taxon>
    </lineage>
</organism>
<evidence type="ECO:0000259" key="1">
    <source>
        <dbReference type="Pfam" id="PF09989"/>
    </source>
</evidence>
<dbReference type="PANTHER" id="PTHR32329">
    <property type="entry name" value="BIFUNCTIONAL PROTEIN [INCLUDES 2-HYDROXYACYL-COA DEHYDRATASE (N-TER) AND ITS ACTIVATOR DOMAIN (C_TERM)-RELATED"/>
    <property type="match status" value="1"/>
</dbReference>
<dbReference type="EMBL" id="AJWZ01000867">
    <property type="protein sequence ID" value="EKC75523.1"/>
    <property type="molecule type" value="Genomic_DNA"/>
</dbReference>
<accession>K1U025</accession>
<evidence type="ECO:0000313" key="2">
    <source>
        <dbReference type="EMBL" id="EKC75523.1"/>
    </source>
</evidence>
<proteinExistence type="predicted"/>
<dbReference type="AlphaFoldDB" id="K1U025"/>
<dbReference type="InterPro" id="IPR051805">
    <property type="entry name" value="Dehydratase_Activator_Redct"/>
</dbReference>